<dbReference type="Gene3D" id="3.30.70.270">
    <property type="match status" value="1"/>
</dbReference>
<organism evidence="5 6">
    <name type="scientific">Pseudorhizobium endolithicum</name>
    <dbReference type="NCBI Taxonomy" id="1191678"/>
    <lineage>
        <taxon>Bacteria</taxon>
        <taxon>Pseudomonadati</taxon>
        <taxon>Pseudomonadota</taxon>
        <taxon>Alphaproteobacteria</taxon>
        <taxon>Hyphomicrobiales</taxon>
        <taxon>Rhizobiaceae</taxon>
        <taxon>Rhizobium/Agrobacterium group</taxon>
        <taxon>Pseudorhizobium</taxon>
    </lineage>
</organism>
<evidence type="ECO:0000259" key="4">
    <source>
        <dbReference type="PROSITE" id="PS50887"/>
    </source>
</evidence>
<accession>A0ABN7JRZ9</accession>
<dbReference type="EC" id="2.7.7.65" evidence="1"/>
<dbReference type="PROSITE" id="PS50887">
    <property type="entry name" value="GGDEF"/>
    <property type="match status" value="1"/>
</dbReference>
<sequence length="250" mass="27065">MNDVMTTFGRLPLILQTCWVVAAAVLGADLLTLIFYGIFFTDRLILDLVLTTIITLLVGFPIAYFFLGQQLKLAMMTIRLEQSARTDHLTGLGNRSAFFEGASCFLDQPDGRGALLFIDADHFKSVNDAFGHAAGDAVLKNIAKTITEVVGERDVSARIGGEEFAIFLAGASWRAAAEVAERIRLKVQDTVGPASGLVDKVITVSIGISISAGQDTLEHLMSRADQNLYRAKELGRNRVFVDQLAGRSAA</sequence>
<comment type="caution">
    <text evidence="5">The sequence shown here is derived from an EMBL/GenBank/DDBJ whole genome shotgun (WGS) entry which is preliminary data.</text>
</comment>
<dbReference type="InterPro" id="IPR029787">
    <property type="entry name" value="Nucleotide_cyclase"/>
</dbReference>
<feature type="transmembrane region" description="Helical" evidence="3">
    <location>
        <begin position="12"/>
        <end position="38"/>
    </location>
</feature>
<reference evidence="5 6" key="1">
    <citation type="submission" date="2020-11" db="EMBL/GenBank/DDBJ databases">
        <authorList>
            <person name="Lassalle F."/>
        </authorList>
    </citation>
    <scope>NUCLEOTIDE SEQUENCE [LARGE SCALE GENOMIC DNA]</scope>
    <source>
        <strain evidence="5 6">JC140</strain>
    </source>
</reference>
<dbReference type="Proteomes" id="UP000606921">
    <property type="component" value="Unassembled WGS sequence"/>
</dbReference>
<evidence type="ECO:0000256" key="3">
    <source>
        <dbReference type="SAM" id="Phobius"/>
    </source>
</evidence>
<dbReference type="InterPro" id="IPR050469">
    <property type="entry name" value="Diguanylate_Cyclase"/>
</dbReference>
<gene>
    <name evidence="5" type="ORF">REJC140_03831</name>
</gene>
<dbReference type="InterPro" id="IPR043128">
    <property type="entry name" value="Rev_trsase/Diguanyl_cyclase"/>
</dbReference>
<dbReference type="InterPro" id="IPR000160">
    <property type="entry name" value="GGDEF_dom"/>
</dbReference>
<dbReference type="PANTHER" id="PTHR45138">
    <property type="entry name" value="REGULATORY COMPONENTS OF SENSORY TRANSDUCTION SYSTEM"/>
    <property type="match status" value="1"/>
</dbReference>
<evidence type="ECO:0000256" key="1">
    <source>
        <dbReference type="ARBA" id="ARBA00012528"/>
    </source>
</evidence>
<keyword evidence="6" id="KW-1185">Reference proteome</keyword>
<evidence type="ECO:0000313" key="5">
    <source>
        <dbReference type="EMBL" id="CAD7044538.1"/>
    </source>
</evidence>
<dbReference type="EMBL" id="CABFWF030000013">
    <property type="protein sequence ID" value="CAD7044538.1"/>
    <property type="molecule type" value="Genomic_DNA"/>
</dbReference>
<proteinExistence type="predicted"/>
<feature type="transmembrane region" description="Helical" evidence="3">
    <location>
        <begin position="44"/>
        <end position="67"/>
    </location>
</feature>
<protein>
    <recommendedName>
        <fullName evidence="1">diguanylate cyclase</fullName>
        <ecNumber evidence="1">2.7.7.65</ecNumber>
    </recommendedName>
</protein>
<keyword evidence="3" id="KW-0472">Membrane</keyword>
<evidence type="ECO:0000256" key="2">
    <source>
        <dbReference type="ARBA" id="ARBA00034247"/>
    </source>
</evidence>
<dbReference type="NCBIfam" id="TIGR00254">
    <property type="entry name" value="GGDEF"/>
    <property type="match status" value="1"/>
</dbReference>
<dbReference type="RefSeq" id="WP_142593208.1">
    <property type="nucleotide sequence ID" value="NZ_CABFWF030000013.1"/>
</dbReference>
<dbReference type="Pfam" id="PF00990">
    <property type="entry name" value="GGDEF"/>
    <property type="match status" value="1"/>
</dbReference>
<evidence type="ECO:0000313" key="6">
    <source>
        <dbReference type="Proteomes" id="UP000606921"/>
    </source>
</evidence>
<name>A0ABN7JRZ9_9HYPH</name>
<dbReference type="CDD" id="cd01949">
    <property type="entry name" value="GGDEF"/>
    <property type="match status" value="1"/>
</dbReference>
<dbReference type="PANTHER" id="PTHR45138:SF9">
    <property type="entry name" value="DIGUANYLATE CYCLASE DGCM-RELATED"/>
    <property type="match status" value="1"/>
</dbReference>
<feature type="domain" description="GGDEF" evidence="4">
    <location>
        <begin position="111"/>
        <end position="244"/>
    </location>
</feature>
<keyword evidence="3" id="KW-0812">Transmembrane</keyword>
<comment type="catalytic activity">
    <reaction evidence="2">
        <text>2 GTP = 3',3'-c-di-GMP + 2 diphosphate</text>
        <dbReference type="Rhea" id="RHEA:24898"/>
        <dbReference type="ChEBI" id="CHEBI:33019"/>
        <dbReference type="ChEBI" id="CHEBI:37565"/>
        <dbReference type="ChEBI" id="CHEBI:58805"/>
        <dbReference type="EC" id="2.7.7.65"/>
    </reaction>
</comment>
<keyword evidence="3" id="KW-1133">Transmembrane helix</keyword>
<dbReference type="SUPFAM" id="SSF55073">
    <property type="entry name" value="Nucleotide cyclase"/>
    <property type="match status" value="1"/>
</dbReference>
<dbReference type="SMART" id="SM00267">
    <property type="entry name" value="GGDEF"/>
    <property type="match status" value="1"/>
</dbReference>